<keyword evidence="3" id="KW-0540">Nuclease</keyword>
<evidence type="ECO:0000313" key="9">
    <source>
        <dbReference type="Proteomes" id="UP000562415"/>
    </source>
</evidence>
<comment type="caution">
    <text evidence="8">The sequence shown here is derived from an EMBL/GenBank/DDBJ whole genome shotgun (WGS) entry which is preliminary data.</text>
</comment>
<dbReference type="OrthoDB" id="9395371at2759"/>
<keyword evidence="1" id="KW-0808">Transferase</keyword>
<dbReference type="InterPro" id="IPR036397">
    <property type="entry name" value="RNaseH_sf"/>
</dbReference>
<accession>A0A7K5G1E3</accession>
<feature type="domain" description="RNase H type-1" evidence="7">
    <location>
        <begin position="18"/>
        <end position="95"/>
    </location>
</feature>
<dbReference type="InterPro" id="IPR012337">
    <property type="entry name" value="RNaseH-like_sf"/>
</dbReference>
<dbReference type="InterPro" id="IPR002156">
    <property type="entry name" value="RNaseH_domain"/>
</dbReference>
<gene>
    <name evidence="8" type="primary">Hervk_2</name>
    <name evidence="8" type="ORF">PROATE_R15244</name>
</gene>
<keyword evidence="6" id="KW-0695">RNA-directed DNA polymerase</keyword>
<evidence type="ECO:0000256" key="4">
    <source>
        <dbReference type="ARBA" id="ARBA00022759"/>
    </source>
</evidence>
<evidence type="ECO:0000259" key="7">
    <source>
        <dbReference type="Pfam" id="PF00075"/>
    </source>
</evidence>
<name>A0A7K5G1E3_PROAR</name>
<keyword evidence="9" id="KW-1185">Reference proteome</keyword>
<dbReference type="PANTHER" id="PTHR41694:SF3">
    <property type="entry name" value="RNA-DIRECTED DNA POLYMERASE-RELATED"/>
    <property type="match status" value="1"/>
</dbReference>
<reference evidence="8 9" key="1">
    <citation type="submission" date="2019-09" db="EMBL/GenBank/DDBJ databases">
        <title>Bird 10,000 Genomes (B10K) Project - Family phase.</title>
        <authorList>
            <person name="Zhang G."/>
        </authorList>
    </citation>
    <scope>NUCLEOTIDE SEQUENCE [LARGE SCALE GENOMIC DNA]</scope>
    <source>
        <strain evidence="8">B10K-DU-017-47</strain>
    </source>
</reference>
<proteinExistence type="predicted"/>
<evidence type="ECO:0000313" key="8">
    <source>
        <dbReference type="EMBL" id="NWS50709.1"/>
    </source>
</evidence>
<protein>
    <submittedName>
        <fullName evidence="8">PO113 protein</fullName>
    </submittedName>
</protein>
<dbReference type="PANTHER" id="PTHR41694">
    <property type="entry name" value="ENDOGENOUS RETROVIRUS GROUP K MEMBER POL PROTEIN"/>
    <property type="match status" value="1"/>
</dbReference>
<organism evidence="8 9">
    <name type="scientific">Probosciger aterrimus</name>
    <name type="common">Palm cockatoo</name>
    <dbReference type="NCBI Taxonomy" id="141839"/>
    <lineage>
        <taxon>Eukaryota</taxon>
        <taxon>Metazoa</taxon>
        <taxon>Chordata</taxon>
        <taxon>Craniata</taxon>
        <taxon>Vertebrata</taxon>
        <taxon>Euteleostomi</taxon>
        <taxon>Archelosauria</taxon>
        <taxon>Archosauria</taxon>
        <taxon>Dinosauria</taxon>
        <taxon>Saurischia</taxon>
        <taxon>Theropoda</taxon>
        <taxon>Coelurosauria</taxon>
        <taxon>Aves</taxon>
        <taxon>Neognathae</taxon>
        <taxon>Neoaves</taxon>
        <taxon>Telluraves</taxon>
        <taxon>Australaves</taxon>
        <taxon>Psittaciformes</taxon>
        <taxon>Cacatuidae</taxon>
        <taxon>Probosciger</taxon>
    </lineage>
</organism>
<dbReference type="Gene3D" id="3.30.420.10">
    <property type="entry name" value="Ribonuclease H-like superfamily/Ribonuclease H"/>
    <property type="match status" value="1"/>
</dbReference>
<dbReference type="Pfam" id="PF00075">
    <property type="entry name" value="RNase_H"/>
    <property type="match status" value="1"/>
</dbReference>
<dbReference type="AlphaFoldDB" id="A0A7K5G1E3"/>
<dbReference type="GO" id="GO:0004523">
    <property type="term" value="F:RNA-DNA hybrid ribonuclease activity"/>
    <property type="evidence" value="ECO:0007669"/>
    <property type="project" value="InterPro"/>
</dbReference>
<feature type="non-terminal residue" evidence="8">
    <location>
        <position position="1"/>
    </location>
</feature>
<dbReference type="GO" id="GO:0003964">
    <property type="term" value="F:RNA-directed DNA polymerase activity"/>
    <property type="evidence" value="ECO:0007669"/>
    <property type="project" value="UniProtKB-KW"/>
</dbReference>
<evidence type="ECO:0000256" key="1">
    <source>
        <dbReference type="ARBA" id="ARBA00022679"/>
    </source>
</evidence>
<sequence>AQQHWVEVPKFSKTPLTNAVTVYTDAGKKSRKAVATWVEDGKWVYRLLPANSDDSLQTLELLAVVWTFSHWMFDPLNIVSDSLYVVGLVQRIEEAYIKTLQKPRLFQLLC</sequence>
<dbReference type="EMBL" id="VYZH01010274">
    <property type="protein sequence ID" value="NWS50709.1"/>
    <property type="molecule type" value="Genomic_DNA"/>
</dbReference>
<feature type="non-terminal residue" evidence="8">
    <location>
        <position position="110"/>
    </location>
</feature>
<evidence type="ECO:0000256" key="6">
    <source>
        <dbReference type="ARBA" id="ARBA00022918"/>
    </source>
</evidence>
<keyword evidence="4" id="KW-0255">Endonuclease</keyword>
<evidence type="ECO:0000256" key="3">
    <source>
        <dbReference type="ARBA" id="ARBA00022722"/>
    </source>
</evidence>
<dbReference type="GO" id="GO:0035613">
    <property type="term" value="F:RNA stem-loop binding"/>
    <property type="evidence" value="ECO:0007669"/>
    <property type="project" value="TreeGrafter"/>
</dbReference>
<keyword evidence="5" id="KW-0378">Hydrolase</keyword>
<evidence type="ECO:0000256" key="5">
    <source>
        <dbReference type="ARBA" id="ARBA00022801"/>
    </source>
</evidence>
<evidence type="ECO:0000256" key="2">
    <source>
        <dbReference type="ARBA" id="ARBA00022695"/>
    </source>
</evidence>
<dbReference type="SUPFAM" id="SSF53098">
    <property type="entry name" value="Ribonuclease H-like"/>
    <property type="match status" value="1"/>
</dbReference>
<dbReference type="Proteomes" id="UP000562415">
    <property type="component" value="Unassembled WGS sequence"/>
</dbReference>
<keyword evidence="2" id="KW-0548">Nucleotidyltransferase</keyword>